<keyword evidence="4" id="KW-0808">Transferase</keyword>
<gene>
    <name evidence="8" type="ORF">A2989_03610</name>
</gene>
<keyword evidence="5" id="KW-0949">S-adenosyl-L-methionine</keyword>
<name>A0A1F4ZBZ2_9BACT</name>
<dbReference type="GO" id="GO:0008168">
    <property type="term" value="F:methyltransferase activity"/>
    <property type="evidence" value="ECO:0007669"/>
    <property type="project" value="UniProtKB-KW"/>
</dbReference>
<comment type="subcellular location">
    <subcellularLocation>
        <location evidence="1">Chromosome</location>
    </subcellularLocation>
</comment>
<evidence type="ECO:0000256" key="3">
    <source>
        <dbReference type="ARBA" id="ARBA00022603"/>
    </source>
</evidence>
<dbReference type="SUPFAM" id="SSF82199">
    <property type="entry name" value="SET domain"/>
    <property type="match status" value="1"/>
</dbReference>
<dbReference type="AlphaFoldDB" id="A0A1F4ZBZ2"/>
<evidence type="ECO:0008006" key="10">
    <source>
        <dbReference type="Google" id="ProtNLM"/>
    </source>
</evidence>
<evidence type="ECO:0000259" key="7">
    <source>
        <dbReference type="PROSITE" id="PS50868"/>
    </source>
</evidence>
<proteinExistence type="predicted"/>
<feature type="domain" description="SET" evidence="6">
    <location>
        <begin position="1"/>
        <end position="113"/>
    </location>
</feature>
<feature type="domain" description="Post-SET" evidence="7">
    <location>
        <begin position="119"/>
        <end position="135"/>
    </location>
</feature>
<dbReference type="Proteomes" id="UP000177080">
    <property type="component" value="Unassembled WGS sequence"/>
</dbReference>
<evidence type="ECO:0000313" key="8">
    <source>
        <dbReference type="EMBL" id="OGD03741.1"/>
    </source>
</evidence>
<protein>
    <recommendedName>
        <fullName evidence="10">SET domain-containing protein-lysine N-methyltransferase</fullName>
    </recommendedName>
</protein>
<dbReference type="EMBL" id="MEXN01000005">
    <property type="protein sequence ID" value="OGD03741.1"/>
    <property type="molecule type" value="Genomic_DNA"/>
</dbReference>
<evidence type="ECO:0000259" key="6">
    <source>
        <dbReference type="PROSITE" id="PS50280"/>
    </source>
</evidence>
<reference evidence="8 9" key="1">
    <citation type="journal article" date="2016" name="Nat. Commun.">
        <title>Thousands of microbial genomes shed light on interconnected biogeochemical processes in an aquifer system.</title>
        <authorList>
            <person name="Anantharaman K."/>
            <person name="Brown C.T."/>
            <person name="Hug L.A."/>
            <person name="Sharon I."/>
            <person name="Castelle C.J."/>
            <person name="Probst A.J."/>
            <person name="Thomas B.C."/>
            <person name="Singh A."/>
            <person name="Wilkins M.J."/>
            <person name="Karaoz U."/>
            <person name="Brodie E.L."/>
            <person name="Williams K.H."/>
            <person name="Hubbard S.S."/>
            <person name="Banfield J.F."/>
        </authorList>
    </citation>
    <scope>NUCLEOTIDE SEQUENCE [LARGE SCALE GENOMIC DNA]</scope>
</reference>
<comment type="caution">
    <text evidence="8">The sequence shown here is derived from an EMBL/GenBank/DDBJ whole genome shotgun (WGS) entry which is preliminary data.</text>
</comment>
<dbReference type="Pfam" id="PF00856">
    <property type="entry name" value="SET"/>
    <property type="match status" value="1"/>
</dbReference>
<dbReference type="PANTHER" id="PTHR22884">
    <property type="entry name" value="SET DOMAIN PROTEINS"/>
    <property type="match status" value="1"/>
</dbReference>
<dbReference type="GO" id="GO:0005694">
    <property type="term" value="C:chromosome"/>
    <property type="evidence" value="ECO:0007669"/>
    <property type="project" value="UniProtKB-SubCell"/>
</dbReference>
<evidence type="ECO:0000313" key="9">
    <source>
        <dbReference type="Proteomes" id="UP000177080"/>
    </source>
</evidence>
<dbReference type="SMART" id="SM00317">
    <property type="entry name" value="SET"/>
    <property type="match status" value="1"/>
</dbReference>
<dbReference type="InterPro" id="IPR003616">
    <property type="entry name" value="Post-SET_dom"/>
</dbReference>
<dbReference type="Gene3D" id="2.170.270.10">
    <property type="entry name" value="SET domain"/>
    <property type="match status" value="1"/>
</dbReference>
<keyword evidence="3" id="KW-0489">Methyltransferase</keyword>
<dbReference type="InterPro" id="IPR001214">
    <property type="entry name" value="SET_dom"/>
</dbReference>
<evidence type="ECO:0000256" key="5">
    <source>
        <dbReference type="ARBA" id="ARBA00022691"/>
    </source>
</evidence>
<dbReference type="InterPro" id="IPR046341">
    <property type="entry name" value="SET_dom_sf"/>
</dbReference>
<dbReference type="PROSITE" id="PS50280">
    <property type="entry name" value="SET"/>
    <property type="match status" value="1"/>
</dbReference>
<dbReference type="PROSITE" id="PS50868">
    <property type="entry name" value="POST_SET"/>
    <property type="match status" value="1"/>
</dbReference>
<keyword evidence="2" id="KW-0158">Chromosome</keyword>
<evidence type="ECO:0000256" key="1">
    <source>
        <dbReference type="ARBA" id="ARBA00004286"/>
    </source>
</evidence>
<evidence type="ECO:0000256" key="4">
    <source>
        <dbReference type="ARBA" id="ARBA00022679"/>
    </source>
</evidence>
<dbReference type="STRING" id="1797259.A2989_03610"/>
<dbReference type="GO" id="GO:0032259">
    <property type="term" value="P:methylation"/>
    <property type="evidence" value="ECO:0007669"/>
    <property type="project" value="UniProtKB-KW"/>
</dbReference>
<evidence type="ECO:0000256" key="2">
    <source>
        <dbReference type="ARBA" id="ARBA00022454"/>
    </source>
</evidence>
<sequence>MIKTFVKKSHIHNFGIFAGQDIPVGTRIIEYTGELIDKKEEARREKQNEKIGITYIFDVNDRYSIDAAIGGNNSKYINHSCDPNCDAERFKNRVFLYSNKFIPKGNELTVDYAFDSKEPLEVCHCGSPKCRGFINEI</sequence>
<organism evidence="8 9">
    <name type="scientific">Candidatus Amesbacteria bacterium RIFCSPLOWO2_01_FULL_48_25</name>
    <dbReference type="NCBI Taxonomy" id="1797259"/>
    <lineage>
        <taxon>Bacteria</taxon>
        <taxon>Candidatus Amesiibacteriota</taxon>
    </lineage>
</organism>
<accession>A0A1F4ZBZ2</accession>
<dbReference type="InterPro" id="IPR050777">
    <property type="entry name" value="SET2_Histone-Lys_MeTrsfase"/>
</dbReference>